<dbReference type="PANTHER" id="PTHR43065:SF16">
    <property type="entry name" value="SENSORY HISTIDINE KINASE_PHOSPHATASE NTRB"/>
    <property type="match status" value="1"/>
</dbReference>
<keyword evidence="5" id="KW-0067">ATP-binding</keyword>
<organism evidence="8">
    <name type="scientific">marine metagenome</name>
    <dbReference type="NCBI Taxonomy" id="408172"/>
    <lineage>
        <taxon>unclassified sequences</taxon>
        <taxon>metagenomes</taxon>
        <taxon>ecological metagenomes</taxon>
    </lineage>
</organism>
<dbReference type="PRINTS" id="PR00344">
    <property type="entry name" value="BCTRLSENSOR"/>
</dbReference>
<dbReference type="GO" id="GO:0005524">
    <property type="term" value="F:ATP binding"/>
    <property type="evidence" value="ECO:0007669"/>
    <property type="project" value="UniProtKB-KW"/>
</dbReference>
<dbReference type="InterPro" id="IPR036890">
    <property type="entry name" value="HATPase_C_sf"/>
</dbReference>
<keyword evidence="3" id="KW-0547">Nucleotide-binding</keyword>
<evidence type="ECO:0000256" key="1">
    <source>
        <dbReference type="ARBA" id="ARBA00022553"/>
    </source>
</evidence>
<protein>
    <recommendedName>
        <fullName evidence="7">Histidine kinase domain-containing protein</fullName>
    </recommendedName>
</protein>
<dbReference type="InterPro" id="IPR005467">
    <property type="entry name" value="His_kinase_dom"/>
</dbReference>
<dbReference type="PROSITE" id="PS50109">
    <property type="entry name" value="HIS_KIN"/>
    <property type="match status" value="1"/>
</dbReference>
<keyword evidence="1" id="KW-0597">Phosphoprotein</keyword>
<keyword evidence="6" id="KW-0902">Two-component regulatory system</keyword>
<feature type="domain" description="Histidine kinase" evidence="7">
    <location>
        <begin position="1"/>
        <end position="192"/>
    </location>
</feature>
<sequence length="195" mass="22131">KELDDESLLEYTKIIINETDRLRNFLDRMMAANTHPVRSDTNIHEIIEYVISIIRVESSRNLYIEKDYDPSIPTINADREQLIQAVLNLLRNAVQATTDDERILLKTRIQRQITIQNKLNKLAIQLDIIDNGPGIPAEIESGAFYPMVTGHAEGTGLGLSIAQQLIQSHGGIINYERKENNTYFSILFPIEQGNA</sequence>
<dbReference type="EMBL" id="UINC01032725">
    <property type="protein sequence ID" value="SVB20859.1"/>
    <property type="molecule type" value="Genomic_DNA"/>
</dbReference>
<dbReference type="GO" id="GO:0000160">
    <property type="term" value="P:phosphorelay signal transduction system"/>
    <property type="evidence" value="ECO:0007669"/>
    <property type="project" value="UniProtKB-KW"/>
</dbReference>
<evidence type="ECO:0000259" key="7">
    <source>
        <dbReference type="PROSITE" id="PS50109"/>
    </source>
</evidence>
<dbReference type="InterPro" id="IPR003594">
    <property type="entry name" value="HATPase_dom"/>
</dbReference>
<evidence type="ECO:0000256" key="6">
    <source>
        <dbReference type="ARBA" id="ARBA00023012"/>
    </source>
</evidence>
<dbReference type="Gene3D" id="3.30.565.10">
    <property type="entry name" value="Histidine kinase-like ATPase, C-terminal domain"/>
    <property type="match status" value="1"/>
</dbReference>
<dbReference type="SMART" id="SM00387">
    <property type="entry name" value="HATPase_c"/>
    <property type="match status" value="1"/>
</dbReference>
<dbReference type="GO" id="GO:0016301">
    <property type="term" value="F:kinase activity"/>
    <property type="evidence" value="ECO:0007669"/>
    <property type="project" value="UniProtKB-KW"/>
</dbReference>
<gene>
    <name evidence="8" type="ORF">METZ01_LOCUS173713</name>
</gene>
<accession>A0A382C4R1</accession>
<dbReference type="AlphaFoldDB" id="A0A382C4R1"/>
<dbReference type="InterPro" id="IPR004358">
    <property type="entry name" value="Sig_transdc_His_kin-like_C"/>
</dbReference>
<name>A0A382C4R1_9ZZZZ</name>
<reference evidence="8" key="1">
    <citation type="submission" date="2018-05" db="EMBL/GenBank/DDBJ databases">
        <authorList>
            <person name="Lanie J.A."/>
            <person name="Ng W.-L."/>
            <person name="Kazmierczak K.M."/>
            <person name="Andrzejewski T.M."/>
            <person name="Davidsen T.M."/>
            <person name="Wayne K.J."/>
            <person name="Tettelin H."/>
            <person name="Glass J.I."/>
            <person name="Rusch D."/>
            <person name="Podicherti R."/>
            <person name="Tsui H.-C.T."/>
            <person name="Winkler M.E."/>
        </authorList>
    </citation>
    <scope>NUCLEOTIDE SEQUENCE</scope>
</reference>
<dbReference type="PANTHER" id="PTHR43065">
    <property type="entry name" value="SENSOR HISTIDINE KINASE"/>
    <property type="match status" value="1"/>
</dbReference>
<evidence type="ECO:0000256" key="5">
    <source>
        <dbReference type="ARBA" id="ARBA00022840"/>
    </source>
</evidence>
<feature type="non-terminal residue" evidence="8">
    <location>
        <position position="1"/>
    </location>
</feature>
<evidence type="ECO:0000313" key="8">
    <source>
        <dbReference type="EMBL" id="SVB20859.1"/>
    </source>
</evidence>
<proteinExistence type="predicted"/>
<evidence type="ECO:0000256" key="2">
    <source>
        <dbReference type="ARBA" id="ARBA00022679"/>
    </source>
</evidence>
<evidence type="ECO:0000256" key="4">
    <source>
        <dbReference type="ARBA" id="ARBA00022777"/>
    </source>
</evidence>
<keyword evidence="2" id="KW-0808">Transferase</keyword>
<dbReference type="Pfam" id="PF02518">
    <property type="entry name" value="HATPase_c"/>
    <property type="match status" value="1"/>
</dbReference>
<keyword evidence="4" id="KW-0418">Kinase</keyword>
<dbReference type="SUPFAM" id="SSF55874">
    <property type="entry name" value="ATPase domain of HSP90 chaperone/DNA topoisomerase II/histidine kinase"/>
    <property type="match status" value="1"/>
</dbReference>
<evidence type="ECO:0000256" key="3">
    <source>
        <dbReference type="ARBA" id="ARBA00022741"/>
    </source>
</evidence>